<sequence>MKRHWELVLDQKALLGESPSWDAHNEVLYWIDSLKGYLHIYDPTKKTNRTIELGEQVGCVVPKSENEVALALKSGYHVLNLQTEKCYPIVDPEKDYLDNSFNDGKCDPKGRFWAGTVNTKDAYKFTGSLYCLNMDGKVERALDSVGCSNGITWSPDYKTMYYIDTLAFNIKAFDYCLSSGAISKGRIVVKIPEQYKLPDGMSADTEGKLWVAHWDAAKVCRWNPENGELLEYIDFPAPRITSCVFGGKNLNELYVTSARDGLDEETIKKYPFSGGLFRVKMAVRGLPTFAFKMR</sequence>
<dbReference type="InterPro" id="IPR005511">
    <property type="entry name" value="SMP-30"/>
</dbReference>
<keyword evidence="6" id="KW-1185">Reference proteome</keyword>
<dbReference type="RefSeq" id="WP_244916394.1">
    <property type="nucleotide sequence ID" value="NZ_JBHUHB010000001.1"/>
</dbReference>
<feature type="binding site" evidence="3">
    <location>
        <position position="199"/>
    </location>
    <ligand>
        <name>a divalent metal cation</name>
        <dbReference type="ChEBI" id="CHEBI:60240"/>
    </ligand>
</feature>
<dbReference type="PANTHER" id="PTHR10907:SF47">
    <property type="entry name" value="REGUCALCIN"/>
    <property type="match status" value="1"/>
</dbReference>
<dbReference type="Proteomes" id="UP000247978">
    <property type="component" value="Unassembled WGS sequence"/>
</dbReference>
<dbReference type="InterPro" id="IPR011042">
    <property type="entry name" value="6-blade_b-propeller_TolB-like"/>
</dbReference>
<dbReference type="PANTHER" id="PTHR10907">
    <property type="entry name" value="REGUCALCIN"/>
    <property type="match status" value="1"/>
</dbReference>
<keyword evidence="3" id="KW-0479">Metal-binding</keyword>
<dbReference type="Gene3D" id="2.120.10.30">
    <property type="entry name" value="TolB, C-terminal domain"/>
    <property type="match status" value="1"/>
</dbReference>
<dbReference type="AlphaFoldDB" id="A0A2V3WDW2"/>
<evidence type="ECO:0000259" key="4">
    <source>
        <dbReference type="Pfam" id="PF08450"/>
    </source>
</evidence>
<evidence type="ECO:0000313" key="6">
    <source>
        <dbReference type="Proteomes" id="UP000247978"/>
    </source>
</evidence>
<comment type="caution">
    <text evidence="5">The sequence shown here is derived from an EMBL/GenBank/DDBJ whole genome shotgun (WGS) entry which is preliminary data.</text>
</comment>
<keyword evidence="3" id="KW-0862">Zinc</keyword>
<feature type="binding site" evidence="3">
    <location>
        <position position="17"/>
    </location>
    <ligand>
        <name>a divalent metal cation</name>
        <dbReference type="ChEBI" id="CHEBI:60240"/>
    </ligand>
</feature>
<evidence type="ECO:0000256" key="3">
    <source>
        <dbReference type="PIRSR" id="PIRSR605511-2"/>
    </source>
</evidence>
<protein>
    <submittedName>
        <fullName evidence="5">Sugar lactone lactonase YvrE</fullName>
    </submittedName>
</protein>
<evidence type="ECO:0000313" key="5">
    <source>
        <dbReference type="EMBL" id="PXW90395.1"/>
    </source>
</evidence>
<organism evidence="5 6">
    <name type="scientific">Pseudogracilibacillus auburnensis</name>
    <dbReference type="NCBI Taxonomy" id="1494959"/>
    <lineage>
        <taxon>Bacteria</taxon>
        <taxon>Bacillati</taxon>
        <taxon>Bacillota</taxon>
        <taxon>Bacilli</taxon>
        <taxon>Bacillales</taxon>
        <taxon>Bacillaceae</taxon>
        <taxon>Pseudogracilibacillus</taxon>
    </lineage>
</organism>
<dbReference type="Pfam" id="PF08450">
    <property type="entry name" value="SGL"/>
    <property type="match status" value="1"/>
</dbReference>
<accession>A0A2V3WDW2</accession>
<evidence type="ECO:0000256" key="2">
    <source>
        <dbReference type="PIRSR" id="PIRSR605511-1"/>
    </source>
</evidence>
<dbReference type="InterPro" id="IPR013658">
    <property type="entry name" value="SGL"/>
</dbReference>
<dbReference type="EMBL" id="QJJQ01000001">
    <property type="protein sequence ID" value="PXW90395.1"/>
    <property type="molecule type" value="Genomic_DNA"/>
</dbReference>
<feature type="active site" description="Proton donor/acceptor" evidence="2">
    <location>
        <position position="199"/>
    </location>
</feature>
<dbReference type="SUPFAM" id="SSF63829">
    <property type="entry name" value="Calcium-dependent phosphotriesterase"/>
    <property type="match status" value="1"/>
</dbReference>
<comment type="similarity">
    <text evidence="1">Belongs to the SMP-30/CGR1 family.</text>
</comment>
<feature type="binding site" evidence="3">
    <location>
        <position position="102"/>
    </location>
    <ligand>
        <name>substrate</name>
    </ligand>
</feature>
<dbReference type="GO" id="GO:0019853">
    <property type="term" value="P:L-ascorbic acid biosynthetic process"/>
    <property type="evidence" value="ECO:0007669"/>
    <property type="project" value="TreeGrafter"/>
</dbReference>
<dbReference type="PRINTS" id="PR01790">
    <property type="entry name" value="SMP30FAMILY"/>
</dbReference>
<evidence type="ECO:0000256" key="1">
    <source>
        <dbReference type="ARBA" id="ARBA00008853"/>
    </source>
</evidence>
<dbReference type="GO" id="GO:0005509">
    <property type="term" value="F:calcium ion binding"/>
    <property type="evidence" value="ECO:0007669"/>
    <property type="project" value="TreeGrafter"/>
</dbReference>
<feature type="domain" description="SMP-30/Gluconolactonase/LRE-like region" evidence="4">
    <location>
        <begin position="15"/>
        <end position="259"/>
    </location>
</feature>
<dbReference type="GO" id="GO:0004341">
    <property type="term" value="F:gluconolactonase activity"/>
    <property type="evidence" value="ECO:0007669"/>
    <property type="project" value="TreeGrafter"/>
</dbReference>
<feature type="binding site" evidence="3">
    <location>
        <position position="149"/>
    </location>
    <ligand>
        <name>a divalent metal cation</name>
        <dbReference type="ChEBI" id="CHEBI:60240"/>
    </ligand>
</feature>
<reference evidence="5 6" key="1">
    <citation type="submission" date="2018-05" db="EMBL/GenBank/DDBJ databases">
        <title>Genomic Encyclopedia of Type Strains, Phase IV (KMG-IV): sequencing the most valuable type-strain genomes for metagenomic binning, comparative biology and taxonomic classification.</title>
        <authorList>
            <person name="Goeker M."/>
        </authorList>
    </citation>
    <scope>NUCLEOTIDE SEQUENCE [LARGE SCALE GENOMIC DNA]</scope>
    <source>
        <strain evidence="5 6">DSM 28556</strain>
    </source>
</reference>
<proteinExistence type="inferred from homology"/>
<comment type="cofactor">
    <cofactor evidence="3">
        <name>Zn(2+)</name>
        <dbReference type="ChEBI" id="CHEBI:29105"/>
    </cofactor>
    <text evidence="3">Binds 1 divalent metal cation per subunit.</text>
</comment>
<name>A0A2V3WDW2_9BACI</name>
<gene>
    <name evidence="5" type="ORF">DFR56_101307</name>
</gene>